<dbReference type="SUPFAM" id="SSF51658">
    <property type="entry name" value="Xylose isomerase-like"/>
    <property type="match status" value="1"/>
</dbReference>
<dbReference type="PANTHER" id="PTHR12110:SF53">
    <property type="entry name" value="BLR5974 PROTEIN"/>
    <property type="match status" value="1"/>
</dbReference>
<evidence type="ECO:0000259" key="1">
    <source>
        <dbReference type="Pfam" id="PF01261"/>
    </source>
</evidence>
<feature type="domain" description="Xylose isomerase-like TIM barrel" evidence="1">
    <location>
        <begin position="49"/>
        <end position="266"/>
    </location>
</feature>
<name>A0ABT1CK46_9HYPH</name>
<dbReference type="InterPro" id="IPR050312">
    <property type="entry name" value="IolE/XylAMocC-like"/>
</dbReference>
<sequence length="272" mass="29951">MSDLPVIGAAMTIATYETHYDFMRELPRDIEIQDFFDASLLNGDWASVAAHARKLLDGHEGRIGIHGPFWGFNIASQDPDVRAIVRKRFHQGLDVCEAVGANQMVIHSPYSTWDYNNLDNLPNARASVVERTHDAIGEIVKRAEDMGCVLVVENIEDVDPHARVELVKSFQSEAIAVSIDTGHACYAHGSTGAPPVDYYVGAAGNLLQHVHLQDADGYADRHWSLGEGIIRWHPFFAALGTLTSNPRLIVEIRDKTKIPASVAYLQSLGLGQ</sequence>
<evidence type="ECO:0000313" key="3">
    <source>
        <dbReference type="Proteomes" id="UP001320715"/>
    </source>
</evidence>
<dbReference type="InterPro" id="IPR013022">
    <property type="entry name" value="Xyl_isomerase-like_TIM-brl"/>
</dbReference>
<dbReference type="InterPro" id="IPR036237">
    <property type="entry name" value="Xyl_isomerase-like_sf"/>
</dbReference>
<evidence type="ECO:0000313" key="2">
    <source>
        <dbReference type="EMBL" id="MCO6406570.1"/>
    </source>
</evidence>
<gene>
    <name evidence="2" type="ORF">GTW23_00170</name>
</gene>
<dbReference type="Pfam" id="PF01261">
    <property type="entry name" value="AP_endonuc_2"/>
    <property type="match status" value="1"/>
</dbReference>
<comment type="caution">
    <text evidence="2">The sequence shown here is derived from an EMBL/GenBank/DDBJ whole genome shotgun (WGS) entry which is preliminary data.</text>
</comment>
<reference evidence="2 3" key="1">
    <citation type="submission" date="2020-01" db="EMBL/GenBank/DDBJ databases">
        <title>Genomes of bacteria type strains.</title>
        <authorList>
            <person name="Chen J."/>
            <person name="Zhu S."/>
            <person name="Yang J."/>
        </authorList>
    </citation>
    <scope>NUCLEOTIDE SEQUENCE [LARGE SCALE GENOMIC DNA]</scope>
    <source>
        <strain evidence="2 3">DSM 16655</strain>
    </source>
</reference>
<organism evidence="2 3">
    <name type="scientific">Hoeflea alexandrii</name>
    <dbReference type="NCBI Taxonomy" id="288436"/>
    <lineage>
        <taxon>Bacteria</taxon>
        <taxon>Pseudomonadati</taxon>
        <taxon>Pseudomonadota</taxon>
        <taxon>Alphaproteobacteria</taxon>
        <taxon>Hyphomicrobiales</taxon>
        <taxon>Rhizobiaceae</taxon>
        <taxon>Hoeflea</taxon>
    </lineage>
</organism>
<dbReference type="RefSeq" id="WP_252914156.1">
    <property type="nucleotide sequence ID" value="NZ_JAAAML010000001.1"/>
</dbReference>
<proteinExistence type="predicted"/>
<protein>
    <submittedName>
        <fullName evidence="2">TIM barrel protein</fullName>
    </submittedName>
</protein>
<keyword evidence="3" id="KW-1185">Reference proteome</keyword>
<dbReference type="EMBL" id="JAAAML010000001">
    <property type="protein sequence ID" value="MCO6406570.1"/>
    <property type="molecule type" value="Genomic_DNA"/>
</dbReference>
<dbReference type="Gene3D" id="3.20.20.150">
    <property type="entry name" value="Divalent-metal-dependent TIM barrel enzymes"/>
    <property type="match status" value="1"/>
</dbReference>
<dbReference type="PANTHER" id="PTHR12110">
    <property type="entry name" value="HYDROXYPYRUVATE ISOMERASE"/>
    <property type="match status" value="1"/>
</dbReference>
<dbReference type="Proteomes" id="UP001320715">
    <property type="component" value="Unassembled WGS sequence"/>
</dbReference>
<accession>A0ABT1CK46</accession>